<feature type="region of interest" description="Disordered" evidence="1">
    <location>
        <begin position="1"/>
        <end position="22"/>
    </location>
</feature>
<dbReference type="EMBL" id="MJFZ01000331">
    <property type="protein sequence ID" value="RAW31247.1"/>
    <property type="molecule type" value="Genomic_DNA"/>
</dbReference>
<accession>A0A329S2U9</accession>
<organism evidence="7 8">
    <name type="scientific">Phytophthora cactorum</name>
    <dbReference type="NCBI Taxonomy" id="29920"/>
    <lineage>
        <taxon>Eukaryota</taxon>
        <taxon>Sar</taxon>
        <taxon>Stramenopiles</taxon>
        <taxon>Oomycota</taxon>
        <taxon>Peronosporomycetes</taxon>
        <taxon>Peronosporales</taxon>
        <taxon>Peronosporaceae</taxon>
        <taxon>Phytophthora</taxon>
    </lineage>
</organism>
<gene>
    <name evidence="7" type="ORF">PC110_g12415</name>
    <name evidence="2" type="ORF">PC113_g20281</name>
    <name evidence="3" type="ORF">PC115_g20012</name>
    <name evidence="4" type="ORF">PC117_g22426</name>
    <name evidence="5" type="ORF">PC118_g20259</name>
    <name evidence="6" type="ORF">PC129_g19499</name>
</gene>
<dbReference type="Proteomes" id="UP000251314">
    <property type="component" value="Unassembled WGS sequence"/>
</dbReference>
<evidence type="ECO:0000313" key="8">
    <source>
        <dbReference type="Proteomes" id="UP000251314"/>
    </source>
</evidence>
<dbReference type="PANTHER" id="PTHR46586">
    <property type="entry name" value="ANKYRIN REPEAT-CONTAINING PROTEIN"/>
    <property type="match status" value="1"/>
</dbReference>
<keyword evidence="8" id="KW-1185">Reference proteome</keyword>
<dbReference type="InterPro" id="IPR036770">
    <property type="entry name" value="Ankyrin_rpt-contain_sf"/>
</dbReference>
<evidence type="ECO:0000256" key="1">
    <source>
        <dbReference type="SAM" id="MobiDB-lite"/>
    </source>
</evidence>
<dbReference type="Proteomes" id="UP000760860">
    <property type="component" value="Unassembled WGS sequence"/>
</dbReference>
<dbReference type="EMBL" id="RCMK01001233">
    <property type="protein sequence ID" value="KAG2898827.1"/>
    <property type="molecule type" value="Genomic_DNA"/>
</dbReference>
<dbReference type="EMBL" id="RCMV01001257">
    <property type="protein sequence ID" value="KAG3209488.1"/>
    <property type="molecule type" value="Genomic_DNA"/>
</dbReference>
<dbReference type="EMBL" id="RCMG01001145">
    <property type="protein sequence ID" value="KAG2835066.1"/>
    <property type="molecule type" value="Genomic_DNA"/>
</dbReference>
<dbReference type="EMBL" id="RCMI01001208">
    <property type="protein sequence ID" value="KAG2888544.1"/>
    <property type="molecule type" value="Genomic_DNA"/>
</dbReference>
<evidence type="ECO:0000313" key="4">
    <source>
        <dbReference type="EMBL" id="KAG2898827.1"/>
    </source>
</evidence>
<dbReference type="STRING" id="29920.A0A329S2U9"/>
<comment type="caution">
    <text evidence="7">The sequence shown here is derived from an EMBL/GenBank/DDBJ whole genome shotgun (WGS) entry which is preliminary data.</text>
</comment>
<dbReference type="OrthoDB" id="109926at2759"/>
<dbReference type="VEuPathDB" id="FungiDB:PC110_g12415"/>
<dbReference type="Gene3D" id="1.25.40.20">
    <property type="entry name" value="Ankyrin repeat-containing domain"/>
    <property type="match status" value="1"/>
</dbReference>
<dbReference type="AlphaFoldDB" id="A0A329S2U9"/>
<sequence length="541" mass="59913">MKRQEDDEDPPSAPAPLKRSRQMQLPREIHLVPKVTKLISEFAMSASEAAKEAAATNQIEWLTELLTLPELCDKMDETAQKLTEIAAICGHSDVLVAVYEWWDRLSARQKRGVGWGRVHVLALENGNFDAFVQLQSLYGEWDMKEGLETALENGQQKVVDTICKNLPCSKTLALGVTLGRLEVIDLVFKLPNFDIQKQRKSSYRAMLMAARNGRFEIVKFLNEKCGEEFFREDGEESEEEGNGDSEDEEDEVFRIDCPLASAVNVGQLDTAKYLYTNHCYRPSYLKMVLSRLASKVSLELVELFYDDGRYDLSLTGTAFEFAAGSGQVEIMKFFHSKEELFDASFLDDAFLMAASFGKLESVKYLYSIDEFEPSSSSIGEALAATASKGYVELVEFLSVKEKLSPEQVRKAFTEAAVNVGPSFSIARDQAGVLKYLFATGFISPSFMKSLFENAARRSSLDVVKFLYAKGAIPPGMANKAFGLAVQHNGGAVMSFLAKTGAVPATIFEGDLGCAVVDGDIYSIACLYNNGCISRELLKRVS</sequence>
<evidence type="ECO:0000313" key="5">
    <source>
        <dbReference type="EMBL" id="KAG2964549.1"/>
    </source>
</evidence>
<dbReference type="PANTHER" id="PTHR46586:SF3">
    <property type="entry name" value="ANKYRIN REPEAT-CONTAINING PROTEIN"/>
    <property type="match status" value="1"/>
</dbReference>
<evidence type="ECO:0000313" key="3">
    <source>
        <dbReference type="EMBL" id="KAG2888544.1"/>
    </source>
</evidence>
<evidence type="ECO:0000313" key="6">
    <source>
        <dbReference type="EMBL" id="KAG3209488.1"/>
    </source>
</evidence>
<dbReference type="Proteomes" id="UP000735874">
    <property type="component" value="Unassembled WGS sequence"/>
</dbReference>
<dbReference type="Proteomes" id="UP000736787">
    <property type="component" value="Unassembled WGS sequence"/>
</dbReference>
<feature type="compositionally biased region" description="Acidic residues" evidence="1">
    <location>
        <begin position="1"/>
        <end position="10"/>
    </location>
</feature>
<reference evidence="6" key="2">
    <citation type="submission" date="2018-05" db="EMBL/GenBank/DDBJ databases">
        <title>Effector identification in a new, highly contiguous assembly of the strawberry crown rot pathogen Phytophthora cactorum.</title>
        <authorList>
            <person name="Armitage A.D."/>
            <person name="Nellist C.F."/>
            <person name="Bates H."/>
            <person name="Vickerstaff R.J."/>
            <person name="Harrison R.J."/>
        </authorList>
    </citation>
    <scope>NUCLEOTIDE SEQUENCE</scope>
    <source>
        <strain evidence="2">15-7</strain>
        <strain evidence="3">4032</strain>
        <strain evidence="4">4040</strain>
        <strain evidence="5">P415</strain>
        <strain evidence="6">P421</strain>
    </source>
</reference>
<dbReference type="Proteomes" id="UP000774804">
    <property type="component" value="Unassembled WGS sequence"/>
</dbReference>
<dbReference type="InterPro" id="IPR052050">
    <property type="entry name" value="SecEffector_AnkRepeat"/>
</dbReference>
<reference evidence="7 8" key="1">
    <citation type="submission" date="2018-01" db="EMBL/GenBank/DDBJ databases">
        <title>Draft genome of the strawberry crown rot pathogen Phytophthora cactorum.</title>
        <authorList>
            <person name="Armitage A.D."/>
            <person name="Lysoe E."/>
            <person name="Nellist C.F."/>
            <person name="Harrison R.J."/>
            <person name="Brurberg M.B."/>
        </authorList>
    </citation>
    <scope>NUCLEOTIDE SEQUENCE [LARGE SCALE GENOMIC DNA]</scope>
    <source>
        <strain evidence="7 8">10300</strain>
    </source>
</reference>
<proteinExistence type="predicted"/>
<protein>
    <recommendedName>
        <fullName evidence="9">Ankyrin repeat-containing domain</fullName>
    </recommendedName>
</protein>
<dbReference type="Proteomes" id="UP000697107">
    <property type="component" value="Unassembled WGS sequence"/>
</dbReference>
<dbReference type="SUPFAM" id="SSF48403">
    <property type="entry name" value="Ankyrin repeat"/>
    <property type="match status" value="1"/>
</dbReference>
<evidence type="ECO:0000313" key="7">
    <source>
        <dbReference type="EMBL" id="RAW31247.1"/>
    </source>
</evidence>
<name>A0A329S2U9_9STRA</name>
<evidence type="ECO:0008006" key="9">
    <source>
        <dbReference type="Google" id="ProtNLM"/>
    </source>
</evidence>
<evidence type="ECO:0000313" key="2">
    <source>
        <dbReference type="EMBL" id="KAG2835066.1"/>
    </source>
</evidence>
<dbReference type="EMBL" id="RCML01001201">
    <property type="protein sequence ID" value="KAG2964549.1"/>
    <property type="molecule type" value="Genomic_DNA"/>
</dbReference>